<dbReference type="GO" id="GO:0034069">
    <property type="term" value="F:aminoglycoside N-acetyltransferase activity"/>
    <property type="evidence" value="ECO:0007669"/>
    <property type="project" value="TreeGrafter"/>
</dbReference>
<reference evidence="2 3" key="1">
    <citation type="submission" date="2020-08" db="EMBL/GenBank/DDBJ databases">
        <title>Sequencing the genomes of 1000 actinobacteria strains.</title>
        <authorList>
            <person name="Klenk H.-P."/>
        </authorList>
    </citation>
    <scope>NUCLEOTIDE SEQUENCE [LARGE SCALE GENOMIC DNA]</scope>
    <source>
        <strain evidence="2 3">DSM 43851</strain>
    </source>
</reference>
<keyword evidence="2" id="KW-0808">Transferase</keyword>
<dbReference type="PROSITE" id="PS51186">
    <property type="entry name" value="GNAT"/>
    <property type="match status" value="1"/>
</dbReference>
<dbReference type="InterPro" id="IPR051554">
    <property type="entry name" value="Acetyltransferase_Eis"/>
</dbReference>
<dbReference type="Pfam" id="PF00583">
    <property type="entry name" value="Acetyltransf_1"/>
    <property type="match status" value="1"/>
</dbReference>
<dbReference type="Proteomes" id="UP000585638">
    <property type="component" value="Unassembled WGS sequence"/>
</dbReference>
<evidence type="ECO:0000313" key="3">
    <source>
        <dbReference type="Proteomes" id="UP000585638"/>
    </source>
</evidence>
<dbReference type="GO" id="GO:0030649">
    <property type="term" value="P:aminoglycoside antibiotic catabolic process"/>
    <property type="evidence" value="ECO:0007669"/>
    <property type="project" value="TreeGrafter"/>
</dbReference>
<evidence type="ECO:0000259" key="1">
    <source>
        <dbReference type="PROSITE" id="PS51186"/>
    </source>
</evidence>
<dbReference type="PANTHER" id="PTHR37817:SF1">
    <property type="entry name" value="N-ACETYLTRANSFERASE EIS"/>
    <property type="match status" value="1"/>
</dbReference>
<dbReference type="SUPFAM" id="SSF55729">
    <property type="entry name" value="Acyl-CoA N-acyltransferases (Nat)"/>
    <property type="match status" value="1"/>
</dbReference>
<comment type="caution">
    <text evidence="2">The sequence shown here is derived from an EMBL/GenBank/DDBJ whole genome shotgun (WGS) entry which is preliminary data.</text>
</comment>
<protein>
    <submittedName>
        <fullName evidence="2">GNAT superfamily N-acetyltransferase</fullName>
    </submittedName>
</protein>
<accession>A0A7W9KNU9</accession>
<keyword evidence="3" id="KW-1185">Reference proteome</keyword>
<dbReference type="InterPro" id="IPR000182">
    <property type="entry name" value="GNAT_dom"/>
</dbReference>
<name>A0A7W9KNU9_9PSEU</name>
<gene>
    <name evidence="2" type="ORF">BJ998_007172</name>
</gene>
<dbReference type="AlphaFoldDB" id="A0A7W9KNU9"/>
<dbReference type="Gene3D" id="3.40.630.30">
    <property type="match status" value="1"/>
</dbReference>
<dbReference type="PANTHER" id="PTHR37817">
    <property type="entry name" value="N-ACETYLTRANSFERASE EIS"/>
    <property type="match status" value="1"/>
</dbReference>
<dbReference type="InterPro" id="IPR016181">
    <property type="entry name" value="Acyl_CoA_acyltransferase"/>
</dbReference>
<dbReference type="RefSeq" id="WP_184867696.1">
    <property type="nucleotide sequence ID" value="NZ_BAAAWY010000041.1"/>
</dbReference>
<sequence>MTLESLLAAHLAYLLSWDPDRPEDSDLAMYRSGVPHWTLNGVVRVRDHDLDDAVAEASSHFAGLPWLWWVGPDSDASVADGLLARGGTELARLPVMTIALDTFVVPDGVSVAEDVAEFVTAYAAVSEIRPEGVPVAVERELSLDVLRFAARVDGRIVGTAEAWISHDVVTVYFVGTQPGFRRQGIGTAVTAAALAAGRERGCRLGALTSSAMGEPVYRRMGFETVAEMRLFSLSA</sequence>
<evidence type="ECO:0000313" key="2">
    <source>
        <dbReference type="EMBL" id="MBB5895976.1"/>
    </source>
</evidence>
<organism evidence="2 3">
    <name type="scientific">Kutzneria kofuensis</name>
    <dbReference type="NCBI Taxonomy" id="103725"/>
    <lineage>
        <taxon>Bacteria</taxon>
        <taxon>Bacillati</taxon>
        <taxon>Actinomycetota</taxon>
        <taxon>Actinomycetes</taxon>
        <taxon>Pseudonocardiales</taxon>
        <taxon>Pseudonocardiaceae</taxon>
        <taxon>Kutzneria</taxon>
    </lineage>
</organism>
<dbReference type="CDD" id="cd04301">
    <property type="entry name" value="NAT_SF"/>
    <property type="match status" value="1"/>
</dbReference>
<proteinExistence type="predicted"/>
<dbReference type="EMBL" id="JACHIR010000001">
    <property type="protein sequence ID" value="MBB5895976.1"/>
    <property type="molecule type" value="Genomic_DNA"/>
</dbReference>
<feature type="domain" description="N-acetyltransferase" evidence="1">
    <location>
        <begin position="113"/>
        <end position="235"/>
    </location>
</feature>